<reference evidence="2" key="1">
    <citation type="submission" date="2020-11" db="EMBL/GenBank/DDBJ databases">
        <authorList>
            <person name="Tran Van P."/>
        </authorList>
    </citation>
    <scope>NUCLEOTIDE SEQUENCE</scope>
</reference>
<dbReference type="Proteomes" id="UP000759131">
    <property type="component" value="Unassembled WGS sequence"/>
</dbReference>
<dbReference type="InterPro" id="IPR001810">
    <property type="entry name" value="F-box_dom"/>
</dbReference>
<dbReference type="EMBL" id="CAJPIZ010004255">
    <property type="protein sequence ID" value="CAG2107333.1"/>
    <property type="molecule type" value="Genomic_DNA"/>
</dbReference>
<dbReference type="EMBL" id="OC858830">
    <property type="protein sequence ID" value="CAD7626903.1"/>
    <property type="molecule type" value="Genomic_DNA"/>
</dbReference>
<dbReference type="InterPro" id="IPR036047">
    <property type="entry name" value="F-box-like_dom_sf"/>
</dbReference>
<evidence type="ECO:0000259" key="1">
    <source>
        <dbReference type="Pfam" id="PF12937"/>
    </source>
</evidence>
<protein>
    <recommendedName>
        <fullName evidence="1">F-box domain-containing protein</fullName>
    </recommendedName>
</protein>
<gene>
    <name evidence="2" type="ORF">OSB1V03_LOCUS7335</name>
</gene>
<name>A0A7R9PZT8_9ACAR</name>
<feature type="non-terminal residue" evidence="2">
    <location>
        <position position="1"/>
    </location>
</feature>
<accession>A0A7R9PZT8</accession>
<dbReference type="OrthoDB" id="10657697at2759"/>
<dbReference type="Pfam" id="PF12937">
    <property type="entry name" value="F-box-like"/>
    <property type="match status" value="1"/>
</dbReference>
<dbReference type="SUPFAM" id="SSF81383">
    <property type="entry name" value="F-box domain"/>
    <property type="match status" value="1"/>
</dbReference>
<sequence length="193" mass="22992">MHNRCLKYKTDVILTQEMSQNYPKDSLDRFGDDMCEHILSYLTLEDRFRCECVSKQWRRLIYTTQTDFMCTYSQTPFIYCKLFVDYERIIRALLHKCVNLSYIEIRDQRFNERIGSMLDIIADCFHNPLNEISLPLNGSQWEPSGDHMIQLLDERLTEQIPSAMRKTSGLPLNQWIKHQLNRQYANVKLSVKL</sequence>
<keyword evidence="3" id="KW-1185">Reference proteome</keyword>
<feature type="domain" description="F-box" evidence="1">
    <location>
        <begin position="33"/>
        <end position="64"/>
    </location>
</feature>
<organism evidence="2">
    <name type="scientific">Medioppia subpectinata</name>
    <dbReference type="NCBI Taxonomy" id="1979941"/>
    <lineage>
        <taxon>Eukaryota</taxon>
        <taxon>Metazoa</taxon>
        <taxon>Ecdysozoa</taxon>
        <taxon>Arthropoda</taxon>
        <taxon>Chelicerata</taxon>
        <taxon>Arachnida</taxon>
        <taxon>Acari</taxon>
        <taxon>Acariformes</taxon>
        <taxon>Sarcoptiformes</taxon>
        <taxon>Oribatida</taxon>
        <taxon>Brachypylina</taxon>
        <taxon>Oppioidea</taxon>
        <taxon>Oppiidae</taxon>
        <taxon>Medioppia</taxon>
    </lineage>
</organism>
<evidence type="ECO:0000313" key="3">
    <source>
        <dbReference type="Proteomes" id="UP000759131"/>
    </source>
</evidence>
<dbReference type="CDD" id="cd09917">
    <property type="entry name" value="F-box_SF"/>
    <property type="match status" value="1"/>
</dbReference>
<proteinExistence type="predicted"/>
<evidence type="ECO:0000313" key="2">
    <source>
        <dbReference type="EMBL" id="CAD7626903.1"/>
    </source>
</evidence>
<dbReference type="AlphaFoldDB" id="A0A7R9PZT8"/>
<dbReference type="Gene3D" id="1.20.1280.50">
    <property type="match status" value="1"/>
</dbReference>